<dbReference type="Proteomes" id="UP000293347">
    <property type="component" value="Unassembled WGS sequence"/>
</dbReference>
<dbReference type="RefSeq" id="WP_131593923.1">
    <property type="nucleotide sequence ID" value="NZ_SJSL01000001.1"/>
</dbReference>
<accession>A0A4R0NQP2</accession>
<sequence length="161" mass="17633">MSKGKNKRLITGIGIVLMLFCMVSCKKEIAMQDEAKIKPPIRTYIVTARIDKKGTNTNSEGTAVLKGSYDEKTKELKYGVEYQNCIPEVIALRSGPKGSAGSLIKELYRKDTESTPAGPLTGALKLSPLQERNLLKGQWFVAVSTILMSPEISGVLTLKQK</sequence>
<comment type="caution">
    <text evidence="1">The sequence shown here is derived from an EMBL/GenBank/DDBJ whole genome shotgun (WGS) entry which is preliminary data.</text>
</comment>
<protein>
    <submittedName>
        <fullName evidence="1">Uncharacterized protein</fullName>
    </submittedName>
</protein>
<dbReference type="OrthoDB" id="763495at2"/>
<dbReference type="EMBL" id="SJSL01000001">
    <property type="protein sequence ID" value="TCD03371.1"/>
    <property type="molecule type" value="Genomic_DNA"/>
</dbReference>
<evidence type="ECO:0000313" key="1">
    <source>
        <dbReference type="EMBL" id="TCD03371.1"/>
    </source>
</evidence>
<gene>
    <name evidence="1" type="ORF">EZ437_05215</name>
</gene>
<organism evidence="1 2">
    <name type="scientific">Pedobacter psychroterrae</name>
    <dbReference type="NCBI Taxonomy" id="2530453"/>
    <lineage>
        <taxon>Bacteria</taxon>
        <taxon>Pseudomonadati</taxon>
        <taxon>Bacteroidota</taxon>
        <taxon>Sphingobacteriia</taxon>
        <taxon>Sphingobacteriales</taxon>
        <taxon>Sphingobacteriaceae</taxon>
        <taxon>Pedobacter</taxon>
    </lineage>
</organism>
<keyword evidence="2" id="KW-1185">Reference proteome</keyword>
<proteinExistence type="predicted"/>
<reference evidence="1 2" key="1">
    <citation type="submission" date="2019-02" db="EMBL/GenBank/DDBJ databases">
        <title>Pedobacter sp. RP-1-14 sp. nov., isolated from Arctic soil.</title>
        <authorList>
            <person name="Dahal R.H."/>
        </authorList>
    </citation>
    <scope>NUCLEOTIDE SEQUENCE [LARGE SCALE GENOMIC DNA]</scope>
    <source>
        <strain evidence="1 2">RP-1-14</strain>
    </source>
</reference>
<dbReference type="AlphaFoldDB" id="A0A4R0NQP2"/>
<evidence type="ECO:0000313" key="2">
    <source>
        <dbReference type="Proteomes" id="UP000293347"/>
    </source>
</evidence>
<name>A0A4R0NQP2_9SPHI</name>